<dbReference type="Proteomes" id="UP001597344">
    <property type="component" value="Unassembled WGS sequence"/>
</dbReference>
<comment type="caution">
    <text evidence="3">The sequence shown here is derived from an EMBL/GenBank/DDBJ whole genome shotgun (WGS) entry which is preliminary data.</text>
</comment>
<dbReference type="Pfam" id="PF18962">
    <property type="entry name" value="Por_Secre_tail"/>
    <property type="match status" value="1"/>
</dbReference>
<dbReference type="InterPro" id="IPR026444">
    <property type="entry name" value="Secre_tail"/>
</dbReference>
<keyword evidence="1" id="KW-0732">Signal</keyword>
<evidence type="ECO:0000313" key="3">
    <source>
        <dbReference type="EMBL" id="MFD2188925.1"/>
    </source>
</evidence>
<sequence>MKGNELLNIDGITKNNYDLRVVDILAQIVFQSAPISEIDISDLNKGMYILLINNKPISKFIKK</sequence>
<dbReference type="EMBL" id="JBHUHY010000033">
    <property type="protein sequence ID" value="MFD2188925.1"/>
    <property type="molecule type" value="Genomic_DNA"/>
</dbReference>
<proteinExistence type="predicted"/>
<gene>
    <name evidence="3" type="ORF">ACFSJT_19145</name>
</gene>
<organism evidence="3 4">
    <name type="scientific">Aquimarina celericrescens</name>
    <dbReference type="NCBI Taxonomy" id="1964542"/>
    <lineage>
        <taxon>Bacteria</taxon>
        <taxon>Pseudomonadati</taxon>
        <taxon>Bacteroidota</taxon>
        <taxon>Flavobacteriia</taxon>
        <taxon>Flavobacteriales</taxon>
        <taxon>Flavobacteriaceae</taxon>
        <taxon>Aquimarina</taxon>
    </lineage>
</organism>
<dbReference type="RefSeq" id="WP_378322043.1">
    <property type="nucleotide sequence ID" value="NZ_JBHUHY010000033.1"/>
</dbReference>
<accession>A0ABW5B2W2</accession>
<evidence type="ECO:0000313" key="4">
    <source>
        <dbReference type="Proteomes" id="UP001597344"/>
    </source>
</evidence>
<dbReference type="NCBIfam" id="TIGR04183">
    <property type="entry name" value="Por_Secre_tail"/>
    <property type="match status" value="1"/>
</dbReference>
<protein>
    <submittedName>
        <fullName evidence="3">T9SS type A sorting domain-containing protein</fullName>
    </submittedName>
</protein>
<keyword evidence="4" id="KW-1185">Reference proteome</keyword>
<name>A0ABW5B2W2_9FLAO</name>
<evidence type="ECO:0000256" key="1">
    <source>
        <dbReference type="ARBA" id="ARBA00022729"/>
    </source>
</evidence>
<reference evidence="4" key="1">
    <citation type="journal article" date="2019" name="Int. J. Syst. Evol. Microbiol.">
        <title>The Global Catalogue of Microorganisms (GCM) 10K type strain sequencing project: providing services to taxonomists for standard genome sequencing and annotation.</title>
        <authorList>
            <consortium name="The Broad Institute Genomics Platform"/>
            <consortium name="The Broad Institute Genome Sequencing Center for Infectious Disease"/>
            <person name="Wu L."/>
            <person name="Ma J."/>
        </authorList>
    </citation>
    <scope>NUCLEOTIDE SEQUENCE [LARGE SCALE GENOMIC DNA]</scope>
    <source>
        <strain evidence="4">DT92</strain>
    </source>
</reference>
<evidence type="ECO:0000259" key="2">
    <source>
        <dbReference type="Pfam" id="PF18962"/>
    </source>
</evidence>
<feature type="domain" description="Secretion system C-terminal sorting" evidence="2">
    <location>
        <begin position="5"/>
        <end position="60"/>
    </location>
</feature>